<name>A0A518CTI8_9PLAN</name>
<keyword evidence="3" id="KW-1185">Reference proteome</keyword>
<dbReference type="SUPFAM" id="SSF53098">
    <property type="entry name" value="Ribonuclease H-like"/>
    <property type="match status" value="1"/>
</dbReference>
<dbReference type="KEGG" id="plon:Pla110_43090"/>
<accession>A0A518CTI8</accession>
<dbReference type="InterPro" id="IPR036397">
    <property type="entry name" value="RNaseH_sf"/>
</dbReference>
<dbReference type="GO" id="GO:0015074">
    <property type="term" value="P:DNA integration"/>
    <property type="evidence" value="ECO:0007669"/>
    <property type="project" value="InterPro"/>
</dbReference>
<dbReference type="InterPro" id="IPR012337">
    <property type="entry name" value="RNaseH-like_sf"/>
</dbReference>
<gene>
    <name evidence="2" type="ORF">Pla110_43090</name>
</gene>
<organism evidence="2 3">
    <name type="scientific">Polystyrenella longa</name>
    <dbReference type="NCBI Taxonomy" id="2528007"/>
    <lineage>
        <taxon>Bacteria</taxon>
        <taxon>Pseudomonadati</taxon>
        <taxon>Planctomycetota</taxon>
        <taxon>Planctomycetia</taxon>
        <taxon>Planctomycetales</taxon>
        <taxon>Planctomycetaceae</taxon>
        <taxon>Polystyrenella</taxon>
    </lineage>
</organism>
<dbReference type="Proteomes" id="UP000317178">
    <property type="component" value="Chromosome"/>
</dbReference>
<evidence type="ECO:0000313" key="2">
    <source>
        <dbReference type="EMBL" id="QDU82551.1"/>
    </source>
</evidence>
<dbReference type="InterPro" id="IPR001584">
    <property type="entry name" value="Integrase_cat-core"/>
</dbReference>
<protein>
    <submittedName>
        <fullName evidence="2">Integrase core domain protein</fullName>
    </submittedName>
</protein>
<evidence type="ECO:0000259" key="1">
    <source>
        <dbReference type="PROSITE" id="PS50994"/>
    </source>
</evidence>
<sequence length="243" mass="27954">MRPTVRYSLVGNVHCKILSYVERKGRYPIQKAPFLIRLSACPRPSRFNVLSDVSESPLEAIFDVDFTTVEVWTRSGLTTFYVMVLMKLKSRQVEIAWITTNPNRQWITQIARDLTGDDGFLENASHLILDRGTSFQPLRSFLKEQSDVEPLLLPPKSPNMNAHLERFMRSLKSECLNKMIFFGKHSLERALREYVAHYHSERNHQGLGNQLIDPDEDVGCVAGKLECCERLGGLLKYYYRDAA</sequence>
<reference evidence="2 3" key="1">
    <citation type="submission" date="2019-02" db="EMBL/GenBank/DDBJ databases">
        <title>Deep-cultivation of Planctomycetes and their phenomic and genomic characterization uncovers novel biology.</title>
        <authorList>
            <person name="Wiegand S."/>
            <person name="Jogler M."/>
            <person name="Boedeker C."/>
            <person name="Pinto D."/>
            <person name="Vollmers J."/>
            <person name="Rivas-Marin E."/>
            <person name="Kohn T."/>
            <person name="Peeters S.H."/>
            <person name="Heuer A."/>
            <person name="Rast P."/>
            <person name="Oberbeckmann S."/>
            <person name="Bunk B."/>
            <person name="Jeske O."/>
            <person name="Meyerdierks A."/>
            <person name="Storesund J.E."/>
            <person name="Kallscheuer N."/>
            <person name="Luecker S."/>
            <person name="Lage O.M."/>
            <person name="Pohl T."/>
            <person name="Merkel B.J."/>
            <person name="Hornburger P."/>
            <person name="Mueller R.-W."/>
            <person name="Bruemmer F."/>
            <person name="Labrenz M."/>
            <person name="Spormann A.M."/>
            <person name="Op den Camp H."/>
            <person name="Overmann J."/>
            <person name="Amann R."/>
            <person name="Jetten M.S.M."/>
            <person name="Mascher T."/>
            <person name="Medema M.H."/>
            <person name="Devos D.P."/>
            <person name="Kaster A.-K."/>
            <person name="Ovreas L."/>
            <person name="Rohde M."/>
            <person name="Galperin M.Y."/>
            <person name="Jogler C."/>
        </authorList>
    </citation>
    <scope>NUCLEOTIDE SEQUENCE [LARGE SCALE GENOMIC DNA]</scope>
    <source>
        <strain evidence="2 3">Pla110</strain>
    </source>
</reference>
<dbReference type="Gene3D" id="3.30.420.10">
    <property type="entry name" value="Ribonuclease H-like superfamily/Ribonuclease H"/>
    <property type="match status" value="1"/>
</dbReference>
<dbReference type="PROSITE" id="PS50994">
    <property type="entry name" value="INTEGRASE"/>
    <property type="match status" value="1"/>
</dbReference>
<feature type="domain" description="Integrase catalytic" evidence="1">
    <location>
        <begin position="53"/>
        <end position="222"/>
    </location>
</feature>
<dbReference type="GO" id="GO:0003676">
    <property type="term" value="F:nucleic acid binding"/>
    <property type="evidence" value="ECO:0007669"/>
    <property type="project" value="InterPro"/>
</dbReference>
<evidence type="ECO:0000313" key="3">
    <source>
        <dbReference type="Proteomes" id="UP000317178"/>
    </source>
</evidence>
<dbReference type="EMBL" id="CP036281">
    <property type="protein sequence ID" value="QDU82551.1"/>
    <property type="molecule type" value="Genomic_DNA"/>
</dbReference>
<dbReference type="Pfam" id="PF13683">
    <property type="entry name" value="rve_3"/>
    <property type="match status" value="1"/>
</dbReference>
<proteinExistence type="predicted"/>
<dbReference type="AlphaFoldDB" id="A0A518CTI8"/>